<dbReference type="Proteomes" id="UP001341840">
    <property type="component" value="Unassembled WGS sequence"/>
</dbReference>
<evidence type="ECO:0000256" key="1">
    <source>
        <dbReference type="SAM" id="MobiDB-lite"/>
    </source>
</evidence>
<dbReference type="PANTHER" id="PTHR46033:SF8">
    <property type="entry name" value="PROTEIN MAINTENANCE OF MERISTEMS-LIKE"/>
    <property type="match status" value="1"/>
</dbReference>
<feature type="region of interest" description="Disordered" evidence="1">
    <location>
        <begin position="204"/>
        <end position="244"/>
    </location>
</feature>
<reference evidence="2 3" key="1">
    <citation type="journal article" date="2023" name="Plants (Basel)">
        <title>Bridging the Gap: Combining Genomics and Transcriptomics Approaches to Understand Stylosanthes scabra, an Orphan Legume from the Brazilian Caatinga.</title>
        <authorList>
            <person name="Ferreira-Neto J.R.C."/>
            <person name="da Silva M.D."/>
            <person name="Binneck E."/>
            <person name="de Melo N.F."/>
            <person name="da Silva R.H."/>
            <person name="de Melo A.L.T.M."/>
            <person name="Pandolfi V."/>
            <person name="Bustamante F.O."/>
            <person name="Brasileiro-Vidal A.C."/>
            <person name="Benko-Iseppon A.M."/>
        </authorList>
    </citation>
    <scope>NUCLEOTIDE SEQUENCE [LARGE SCALE GENOMIC DNA]</scope>
    <source>
        <tissue evidence="2">Leaves</tissue>
    </source>
</reference>
<evidence type="ECO:0000313" key="3">
    <source>
        <dbReference type="Proteomes" id="UP001341840"/>
    </source>
</evidence>
<protein>
    <recommendedName>
        <fullName evidence="4">Aminotransferase-like plant mobile domain-containing protein</fullName>
    </recommendedName>
</protein>
<keyword evidence="3" id="KW-1185">Reference proteome</keyword>
<gene>
    <name evidence="2" type="ORF">PIB30_046495</name>
</gene>
<dbReference type="InterPro" id="IPR044824">
    <property type="entry name" value="MAIN-like"/>
</dbReference>
<evidence type="ECO:0000313" key="2">
    <source>
        <dbReference type="EMBL" id="MED6184339.1"/>
    </source>
</evidence>
<dbReference type="EMBL" id="JASCZI010181533">
    <property type="protein sequence ID" value="MED6184339.1"/>
    <property type="molecule type" value="Genomic_DNA"/>
</dbReference>
<evidence type="ECO:0008006" key="4">
    <source>
        <dbReference type="Google" id="ProtNLM"/>
    </source>
</evidence>
<organism evidence="2 3">
    <name type="scientific">Stylosanthes scabra</name>
    <dbReference type="NCBI Taxonomy" id="79078"/>
    <lineage>
        <taxon>Eukaryota</taxon>
        <taxon>Viridiplantae</taxon>
        <taxon>Streptophyta</taxon>
        <taxon>Embryophyta</taxon>
        <taxon>Tracheophyta</taxon>
        <taxon>Spermatophyta</taxon>
        <taxon>Magnoliopsida</taxon>
        <taxon>eudicotyledons</taxon>
        <taxon>Gunneridae</taxon>
        <taxon>Pentapetalae</taxon>
        <taxon>rosids</taxon>
        <taxon>fabids</taxon>
        <taxon>Fabales</taxon>
        <taxon>Fabaceae</taxon>
        <taxon>Papilionoideae</taxon>
        <taxon>50 kb inversion clade</taxon>
        <taxon>dalbergioids sensu lato</taxon>
        <taxon>Dalbergieae</taxon>
        <taxon>Pterocarpus clade</taxon>
        <taxon>Stylosanthes</taxon>
    </lineage>
</organism>
<dbReference type="PANTHER" id="PTHR46033">
    <property type="entry name" value="PROTEIN MAIN-LIKE 2"/>
    <property type="match status" value="1"/>
</dbReference>
<proteinExistence type="predicted"/>
<name>A0ABU6WEV3_9FABA</name>
<comment type="caution">
    <text evidence="2">The sequence shown here is derived from an EMBL/GenBank/DDBJ whole genome shotgun (WGS) entry which is preliminary data.</text>
</comment>
<accession>A0ABU6WEV3</accession>
<sequence>MCRETHFEEQNLGECATLLLSWAYYRIGVCRPQGDFDELRFPLIERWRGYVVGTDSLGPRVRMWRIYLNGVDHTGVNWTSYADPNLEVDRVMMQLGAMQDIPLRPLNIDVMHKHDGRWGKGEWYSRFLRGWYDMWHDRAQSRLTLEMVGGAMQPSRQYLRWYYHWAHIYLRGHRDPVVPTGGVIPQFFPDWLPDAPEMVQPANDALPAEQPSNAGRRRRAAGHGDGSPAHAADHMPGAAVDDDAADFDPEMTAADYMSLGLAVLSQPFLDTLAGPSHHQSPMLQIHMDGTYQQPRASTPDIDFAPDNYT</sequence>